<dbReference type="InterPro" id="IPR036038">
    <property type="entry name" value="Aminotransferase-like"/>
</dbReference>
<dbReference type="InterPro" id="IPR043132">
    <property type="entry name" value="BCAT-like_C"/>
</dbReference>
<keyword evidence="1" id="KW-0808">Transferase</keyword>
<reference evidence="1 2" key="1">
    <citation type="journal article" date="2019" name="Int. J. Syst. Evol. Microbiol.">
        <title>The Global Catalogue of Microorganisms (GCM) 10K type strain sequencing project: providing services to taxonomists for standard genome sequencing and annotation.</title>
        <authorList>
            <consortium name="The Broad Institute Genomics Platform"/>
            <consortium name="The Broad Institute Genome Sequencing Center for Infectious Disease"/>
            <person name="Wu L."/>
            <person name="Ma J."/>
        </authorList>
    </citation>
    <scope>NUCLEOTIDE SEQUENCE [LARGE SCALE GENOMIC DNA]</scope>
    <source>
        <strain evidence="1 2">JCM 15572</strain>
    </source>
</reference>
<dbReference type="Proteomes" id="UP001501705">
    <property type="component" value="Unassembled WGS sequence"/>
</dbReference>
<dbReference type="Gene3D" id="3.20.10.10">
    <property type="entry name" value="D-amino Acid Aminotransferase, subunit A, domain 2"/>
    <property type="match status" value="1"/>
</dbReference>
<dbReference type="Pfam" id="PF01063">
    <property type="entry name" value="Aminotran_4"/>
    <property type="match status" value="1"/>
</dbReference>
<protein>
    <submittedName>
        <fullName evidence="1">Aminotransferase class IV</fullName>
    </submittedName>
</protein>
<keyword evidence="1" id="KW-0032">Aminotransferase</keyword>
<comment type="caution">
    <text evidence="1">The sequence shown here is derived from an EMBL/GenBank/DDBJ whole genome shotgun (WGS) entry which is preliminary data.</text>
</comment>
<dbReference type="GO" id="GO:0008483">
    <property type="term" value="F:transaminase activity"/>
    <property type="evidence" value="ECO:0007669"/>
    <property type="project" value="UniProtKB-KW"/>
</dbReference>
<proteinExistence type="predicted"/>
<name>A0ABN2EF86_9ACTN</name>
<evidence type="ECO:0000313" key="2">
    <source>
        <dbReference type="Proteomes" id="UP001501705"/>
    </source>
</evidence>
<organism evidence="1 2">
    <name type="scientific">Kribbella hippodromi</name>
    <dbReference type="NCBI Taxonomy" id="434347"/>
    <lineage>
        <taxon>Bacteria</taxon>
        <taxon>Bacillati</taxon>
        <taxon>Actinomycetota</taxon>
        <taxon>Actinomycetes</taxon>
        <taxon>Propionibacteriales</taxon>
        <taxon>Kribbellaceae</taxon>
        <taxon>Kribbella</taxon>
    </lineage>
</organism>
<keyword evidence="2" id="KW-1185">Reference proteome</keyword>
<dbReference type="InterPro" id="IPR001544">
    <property type="entry name" value="Aminotrans_IV"/>
</dbReference>
<evidence type="ECO:0000313" key="1">
    <source>
        <dbReference type="EMBL" id="GAA1605100.1"/>
    </source>
</evidence>
<dbReference type="EMBL" id="BAAAPH010000036">
    <property type="protein sequence ID" value="GAA1605100.1"/>
    <property type="molecule type" value="Genomic_DNA"/>
</dbReference>
<sequence length="247" mass="27055">MNWVGWADEWFRKVGEMTELLVADSFLVAGGKVRGLELHRERFVGSCAAAGVAAERFWDEQIARLPGFGRWFPRFELTSAGELAVQLRPAPPIGGPVRVAVHDGPDPRTAPRVKGPDLELLGKLKAAAPHRADEILLLDTDGTVLEAAYAAIAWWEDDTLCFPPSDRPLLPSVTAHLLRNLATTQGVQIAEHPITPTELQSTEAWLLNALHGIRPIHAWNSSPIDPLPNSQAPHWQSHLTTLATPLP</sequence>
<accession>A0ABN2EF86</accession>
<dbReference type="SUPFAM" id="SSF56752">
    <property type="entry name" value="D-aminoacid aminotransferase-like PLP-dependent enzymes"/>
    <property type="match status" value="1"/>
</dbReference>
<gene>
    <name evidence="1" type="ORF">GCM10009804_71670</name>
</gene>